<dbReference type="PANTHER" id="PTHR30469">
    <property type="entry name" value="MULTIDRUG RESISTANCE PROTEIN MDTA"/>
    <property type="match status" value="1"/>
</dbReference>
<evidence type="ECO:0000256" key="1">
    <source>
        <dbReference type="ARBA" id="ARBA00009477"/>
    </source>
</evidence>
<sequence length="338" mass="37206">MNIKTLFLLSECDSRDAVACASFTRPGRDSKGIVARFVALRHGFAAVPIALTLFALPASAIEVETFTQPYRSVNVAAAEMGVIDELLVKEGDVVKRSQTVAKLDESVLQASLKVAEATMKATSRERTAESEVSLCQQQLQSYRQLHDAGNATQREVDRAENNYWQAMTRLQSVREEMEIRKLEHDRIVTQIQQRSVDSPLDGVVVAIAKEAGEFVSPTDPVLMQIVVLDQLRAVFSVPMSMVEPLRQDQEITVRVGHNNKSVAAVIETVSPVVNAESASVRVTIRLENAKRELRSGVVCRWDLDDSHLSGADSRIKTARVPAGGRAESRQSNPRSSAR</sequence>
<dbReference type="Pfam" id="PF25917">
    <property type="entry name" value="BSH_RND"/>
    <property type="match status" value="1"/>
</dbReference>
<dbReference type="RefSeq" id="WP_283435177.1">
    <property type="nucleotide sequence ID" value="NZ_FXUG01000020.1"/>
</dbReference>
<comment type="similarity">
    <text evidence="1">Belongs to the membrane fusion protein (MFP) (TC 8.A.1) family.</text>
</comment>
<evidence type="ECO:0000313" key="7">
    <source>
        <dbReference type="Proteomes" id="UP001158067"/>
    </source>
</evidence>
<gene>
    <name evidence="6" type="ORF">SAMN06265222_12092</name>
</gene>
<evidence type="ECO:0000259" key="5">
    <source>
        <dbReference type="Pfam" id="PF25954"/>
    </source>
</evidence>
<dbReference type="EMBL" id="FXUG01000020">
    <property type="protein sequence ID" value="SMP76127.1"/>
    <property type="molecule type" value="Genomic_DNA"/>
</dbReference>
<dbReference type="InterPro" id="IPR058625">
    <property type="entry name" value="MdtA-like_BSH"/>
</dbReference>
<feature type="compositionally biased region" description="Polar residues" evidence="3">
    <location>
        <begin position="329"/>
        <end position="338"/>
    </location>
</feature>
<evidence type="ECO:0000259" key="4">
    <source>
        <dbReference type="Pfam" id="PF25917"/>
    </source>
</evidence>
<evidence type="ECO:0000256" key="2">
    <source>
        <dbReference type="SAM" id="Coils"/>
    </source>
</evidence>
<dbReference type="PANTHER" id="PTHR30469:SF15">
    <property type="entry name" value="HLYD FAMILY OF SECRETION PROTEINS"/>
    <property type="match status" value="1"/>
</dbReference>
<name>A0ABY1QQT2_9BACT</name>
<dbReference type="InterPro" id="IPR058792">
    <property type="entry name" value="Beta-barrel_RND_2"/>
</dbReference>
<protein>
    <submittedName>
        <fullName evidence="6">RND family efflux transporter, MFP subunit</fullName>
    </submittedName>
</protein>
<dbReference type="InterPro" id="IPR006143">
    <property type="entry name" value="RND_pump_MFP"/>
</dbReference>
<organism evidence="6 7">
    <name type="scientific">Neorhodopirellula lusitana</name>
    <dbReference type="NCBI Taxonomy" id="445327"/>
    <lineage>
        <taxon>Bacteria</taxon>
        <taxon>Pseudomonadati</taxon>
        <taxon>Planctomycetota</taxon>
        <taxon>Planctomycetia</taxon>
        <taxon>Pirellulales</taxon>
        <taxon>Pirellulaceae</taxon>
        <taxon>Neorhodopirellula</taxon>
    </lineage>
</organism>
<keyword evidence="7" id="KW-1185">Reference proteome</keyword>
<dbReference type="SUPFAM" id="SSF111369">
    <property type="entry name" value="HlyD-like secretion proteins"/>
    <property type="match status" value="1"/>
</dbReference>
<comment type="caution">
    <text evidence="6">The sequence shown here is derived from an EMBL/GenBank/DDBJ whole genome shotgun (WGS) entry which is preliminary data.</text>
</comment>
<proteinExistence type="inferred from homology"/>
<dbReference type="Pfam" id="PF25954">
    <property type="entry name" value="Beta-barrel_RND_2"/>
    <property type="match status" value="1"/>
</dbReference>
<keyword evidence="2" id="KW-0175">Coiled coil</keyword>
<feature type="coiled-coil region" evidence="2">
    <location>
        <begin position="142"/>
        <end position="176"/>
    </location>
</feature>
<reference evidence="6 7" key="1">
    <citation type="submission" date="2017-05" db="EMBL/GenBank/DDBJ databases">
        <authorList>
            <person name="Varghese N."/>
            <person name="Submissions S."/>
        </authorList>
    </citation>
    <scope>NUCLEOTIDE SEQUENCE [LARGE SCALE GENOMIC DNA]</scope>
    <source>
        <strain evidence="6 7">DSM 25457</strain>
    </source>
</reference>
<dbReference type="Proteomes" id="UP001158067">
    <property type="component" value="Unassembled WGS sequence"/>
</dbReference>
<evidence type="ECO:0000313" key="6">
    <source>
        <dbReference type="EMBL" id="SMP76127.1"/>
    </source>
</evidence>
<evidence type="ECO:0000256" key="3">
    <source>
        <dbReference type="SAM" id="MobiDB-lite"/>
    </source>
</evidence>
<dbReference type="NCBIfam" id="TIGR01730">
    <property type="entry name" value="RND_mfp"/>
    <property type="match status" value="1"/>
</dbReference>
<dbReference type="Gene3D" id="2.40.30.170">
    <property type="match status" value="1"/>
</dbReference>
<accession>A0ABY1QQT2</accession>
<feature type="region of interest" description="Disordered" evidence="3">
    <location>
        <begin position="314"/>
        <end position="338"/>
    </location>
</feature>
<feature type="domain" description="CusB-like beta-barrel" evidence="5">
    <location>
        <begin position="235"/>
        <end position="304"/>
    </location>
</feature>
<dbReference type="Gene3D" id="2.40.50.100">
    <property type="match status" value="2"/>
</dbReference>
<feature type="domain" description="Multidrug resistance protein MdtA-like barrel-sandwich hybrid" evidence="4">
    <location>
        <begin position="72"/>
        <end position="220"/>
    </location>
</feature>